<feature type="compositionally biased region" description="Polar residues" evidence="1">
    <location>
        <begin position="64"/>
        <end position="83"/>
    </location>
</feature>
<protein>
    <submittedName>
        <fullName evidence="2">Uncharacterized protein</fullName>
    </submittedName>
</protein>
<feature type="compositionally biased region" description="Polar residues" evidence="1">
    <location>
        <begin position="250"/>
        <end position="262"/>
    </location>
</feature>
<evidence type="ECO:0000313" key="2">
    <source>
        <dbReference type="EMBL" id="CAF9930874.1"/>
    </source>
</evidence>
<proteinExistence type="predicted"/>
<gene>
    <name evidence="2" type="ORF">IMSHALPRED_008303</name>
</gene>
<dbReference type="Proteomes" id="UP000664534">
    <property type="component" value="Unassembled WGS sequence"/>
</dbReference>
<feature type="compositionally biased region" description="Basic and acidic residues" evidence="1">
    <location>
        <begin position="356"/>
        <end position="375"/>
    </location>
</feature>
<feature type="region of interest" description="Disordered" evidence="1">
    <location>
        <begin position="1"/>
        <end position="29"/>
    </location>
</feature>
<organism evidence="2 3">
    <name type="scientific">Imshaugia aleurites</name>
    <dbReference type="NCBI Taxonomy" id="172621"/>
    <lineage>
        <taxon>Eukaryota</taxon>
        <taxon>Fungi</taxon>
        <taxon>Dikarya</taxon>
        <taxon>Ascomycota</taxon>
        <taxon>Pezizomycotina</taxon>
        <taxon>Lecanoromycetes</taxon>
        <taxon>OSLEUM clade</taxon>
        <taxon>Lecanoromycetidae</taxon>
        <taxon>Lecanorales</taxon>
        <taxon>Lecanorineae</taxon>
        <taxon>Parmeliaceae</taxon>
        <taxon>Imshaugia</taxon>
    </lineage>
</organism>
<keyword evidence="3" id="KW-1185">Reference proteome</keyword>
<feature type="compositionally biased region" description="Polar residues" evidence="1">
    <location>
        <begin position="207"/>
        <end position="226"/>
    </location>
</feature>
<feature type="region of interest" description="Disordered" evidence="1">
    <location>
        <begin position="161"/>
        <end position="262"/>
    </location>
</feature>
<feature type="compositionally biased region" description="Basic residues" evidence="1">
    <location>
        <begin position="1"/>
        <end position="13"/>
    </location>
</feature>
<dbReference type="OrthoDB" id="5410229at2759"/>
<evidence type="ECO:0000256" key="1">
    <source>
        <dbReference type="SAM" id="MobiDB-lite"/>
    </source>
</evidence>
<feature type="region of interest" description="Disordered" evidence="1">
    <location>
        <begin position="355"/>
        <end position="394"/>
    </location>
</feature>
<feature type="compositionally biased region" description="Low complexity" evidence="1">
    <location>
        <begin position="174"/>
        <end position="187"/>
    </location>
</feature>
<feature type="region of interest" description="Disordered" evidence="1">
    <location>
        <begin position="52"/>
        <end position="106"/>
    </location>
</feature>
<name>A0A8H3FUD1_9LECA</name>
<dbReference type="EMBL" id="CAJPDT010000059">
    <property type="protein sequence ID" value="CAF9930874.1"/>
    <property type="molecule type" value="Genomic_DNA"/>
</dbReference>
<feature type="compositionally biased region" description="Polar residues" evidence="1">
    <location>
        <begin position="14"/>
        <end position="29"/>
    </location>
</feature>
<reference evidence="2" key="1">
    <citation type="submission" date="2021-03" db="EMBL/GenBank/DDBJ databases">
        <authorList>
            <person name="Tagirdzhanova G."/>
        </authorList>
    </citation>
    <scope>NUCLEOTIDE SEQUENCE</scope>
</reference>
<evidence type="ECO:0000313" key="3">
    <source>
        <dbReference type="Proteomes" id="UP000664534"/>
    </source>
</evidence>
<dbReference type="AlphaFoldDB" id="A0A8H3FUD1"/>
<sequence>MDRTPTRRSKKASKPQQPSFDKTGQSQTTIDLYLKPVAKVKKGQNDIRNYFSPVTKKHAIPDSLPSSPERTYNDNSAANCQTPGPSPSLKPPAQGSMCIPESQQSDKKVPSIFSGVRNHKHVNSAVLPRFDPFFDNEDFPHSTSPMAPRTTDVVRYSLVPKPLNIKMPPPPAETSRSPSQTTSSPSSVGDFDTLSLDGEEIREAPSFKQTYRTVHSRQNTNDSPISPLTALRDPSPQSWRQGVGRPATLRSKTMPQLSEPNSNESVIYFLPKISPTSDSSADEREPLINSSHRMPLDKSSIRAAWKGKKQAMKLEDAGPVYAERRVDALKERTVTVSPGLQRYYEYLASQKQAASLKEKGRESDFLDRSKPKEDGLATDGHNPGSSSKKKKKGKGLLRLIEAYSKHVEGLQMIQ</sequence>
<comment type="caution">
    <text evidence="2">The sequence shown here is derived from an EMBL/GenBank/DDBJ whole genome shotgun (WGS) entry which is preliminary data.</text>
</comment>
<accession>A0A8H3FUD1</accession>